<dbReference type="InterPro" id="IPR000073">
    <property type="entry name" value="AB_hydrolase_1"/>
</dbReference>
<dbReference type="RefSeq" id="WP_379935584.1">
    <property type="nucleotide sequence ID" value="NZ_JBHTHY010000014.1"/>
</dbReference>
<dbReference type="SUPFAM" id="SSF53474">
    <property type="entry name" value="alpha/beta-Hydrolases"/>
    <property type="match status" value="1"/>
</dbReference>
<reference evidence="6" key="1">
    <citation type="journal article" date="2019" name="Int. J. Syst. Evol. Microbiol.">
        <title>The Global Catalogue of Microorganisms (GCM) 10K type strain sequencing project: providing services to taxonomists for standard genome sequencing and annotation.</title>
        <authorList>
            <consortium name="The Broad Institute Genomics Platform"/>
            <consortium name="The Broad Institute Genome Sequencing Center for Infectious Disease"/>
            <person name="Wu L."/>
            <person name="Ma J."/>
        </authorList>
    </citation>
    <scope>NUCLEOTIDE SEQUENCE [LARGE SCALE GENOMIC DNA]</scope>
    <source>
        <strain evidence="6">CCUG 61948</strain>
    </source>
</reference>
<sequence length="350" mass="39850">MKMIRPIVLFLVIVAIQTTTAQKVKDFFYAEPETKELPVFVRGNAESKKVLLFVQGGGADTGIDFGRSNYPKWKKTLESEVAIAYFDQRGLNKPIKKIDTSKITATQVSKDIIRIAKALKKRYGAAIHLLGHSLGGQDILRCLANFSEEASFISSAMVLNTPITTDFSPERYQKYRPNYLKNLSKHFLGKKVDTVFWKEAQDWMVQRDSIGTIEDSKKWNYYVDNAFSATKRKTGLGMVLNVIFSKPYNLFTYLNQKDNKLVGDRLWYAEKALWDAGEQTTVWELLPKINHPVLLLTGRYDAIAVPEELHDAHKLLRNSKLVILSKSGHQSFLDQPDVLHSTISGYLKRL</sequence>
<dbReference type="Pfam" id="PF00561">
    <property type="entry name" value="Abhydrolase_1"/>
    <property type="match status" value="1"/>
</dbReference>
<evidence type="ECO:0000256" key="2">
    <source>
        <dbReference type="ARBA" id="ARBA00022801"/>
    </source>
</evidence>
<dbReference type="EMBL" id="JBHTHY010000014">
    <property type="protein sequence ID" value="MFD0798709.1"/>
    <property type="molecule type" value="Genomic_DNA"/>
</dbReference>
<organism evidence="5 6">
    <name type="scientific">Maribacter chungangensis</name>
    <dbReference type="NCBI Taxonomy" id="1069117"/>
    <lineage>
        <taxon>Bacteria</taxon>
        <taxon>Pseudomonadati</taxon>
        <taxon>Bacteroidota</taxon>
        <taxon>Flavobacteriia</taxon>
        <taxon>Flavobacteriales</taxon>
        <taxon>Flavobacteriaceae</taxon>
        <taxon>Maribacter</taxon>
    </lineage>
</organism>
<comment type="similarity">
    <text evidence="1">Belongs to the peptidase S33 family.</text>
</comment>
<dbReference type="Proteomes" id="UP001597012">
    <property type="component" value="Unassembled WGS sequence"/>
</dbReference>
<dbReference type="InterPro" id="IPR051601">
    <property type="entry name" value="Serine_prot/Carboxylest_S33"/>
</dbReference>
<dbReference type="Gene3D" id="3.40.50.1820">
    <property type="entry name" value="alpha/beta hydrolase"/>
    <property type="match status" value="1"/>
</dbReference>
<keyword evidence="3" id="KW-0732">Signal</keyword>
<dbReference type="PANTHER" id="PTHR43248:SF2">
    <property type="entry name" value="PROLYL AMINOPEPTIDASE"/>
    <property type="match status" value="1"/>
</dbReference>
<evidence type="ECO:0000313" key="6">
    <source>
        <dbReference type="Proteomes" id="UP001597012"/>
    </source>
</evidence>
<comment type="caution">
    <text evidence="5">The sequence shown here is derived from an EMBL/GenBank/DDBJ whole genome shotgun (WGS) entry which is preliminary data.</text>
</comment>
<evidence type="ECO:0000313" key="5">
    <source>
        <dbReference type="EMBL" id="MFD0798709.1"/>
    </source>
</evidence>
<name>A0ABW3B7L6_9FLAO</name>
<gene>
    <name evidence="5" type="ORF">ACFQZJ_14650</name>
</gene>
<dbReference type="InterPro" id="IPR029058">
    <property type="entry name" value="AB_hydrolase_fold"/>
</dbReference>
<keyword evidence="2 5" id="KW-0378">Hydrolase</keyword>
<proteinExistence type="inferred from homology"/>
<evidence type="ECO:0000256" key="1">
    <source>
        <dbReference type="ARBA" id="ARBA00010088"/>
    </source>
</evidence>
<evidence type="ECO:0000256" key="3">
    <source>
        <dbReference type="SAM" id="SignalP"/>
    </source>
</evidence>
<feature type="chain" id="PRO_5045968390" evidence="3">
    <location>
        <begin position="22"/>
        <end position="350"/>
    </location>
</feature>
<dbReference type="GO" id="GO:0016787">
    <property type="term" value="F:hydrolase activity"/>
    <property type="evidence" value="ECO:0007669"/>
    <property type="project" value="UniProtKB-KW"/>
</dbReference>
<evidence type="ECO:0000259" key="4">
    <source>
        <dbReference type="Pfam" id="PF00561"/>
    </source>
</evidence>
<keyword evidence="6" id="KW-1185">Reference proteome</keyword>
<feature type="signal peptide" evidence="3">
    <location>
        <begin position="1"/>
        <end position="21"/>
    </location>
</feature>
<accession>A0ABW3B7L6</accession>
<protein>
    <submittedName>
        <fullName evidence="5">Alpha/beta hydrolase</fullName>
    </submittedName>
</protein>
<feature type="domain" description="AB hydrolase-1" evidence="4">
    <location>
        <begin position="50"/>
        <end position="335"/>
    </location>
</feature>
<dbReference type="PANTHER" id="PTHR43248">
    <property type="entry name" value="2-SUCCINYL-6-HYDROXY-2,4-CYCLOHEXADIENE-1-CARBOXYLATE SYNTHASE"/>
    <property type="match status" value="1"/>
</dbReference>